<dbReference type="EMBL" id="CP007490">
    <property type="protein sequence ID" value="AIC46942.1"/>
    <property type="molecule type" value="Genomic_DNA"/>
</dbReference>
<sequence>MPKWWKIGFVSVLLVTTGALSAYVALQEPTLDEEISAQVAEYADTDYLYWDWADEAVCDLYERCQFIEIYDTARCADQILVPMRLEDVNEDWVAAASTVMRSPGKHGGVLVELGVNRADFEYFAIGDVRCTYALPTGEAGL</sequence>
<dbReference type="HOGENOM" id="CLU_1823832_0_0_11"/>
<accession>A0A060JEC8</accession>
<dbReference type="RefSeq" id="WP_038501636.1">
    <property type="nucleotide sequence ID" value="NZ_CP007490.1"/>
</dbReference>
<dbReference type="KEGG" id="rla:Rhola_00001120"/>
<reference evidence="1 2" key="1">
    <citation type="journal article" date="2014" name="Int. J. Syst. Evol. Microbiol.">
        <title>Rhodoluna lacicola gen. nov., sp. nov., a planktonic freshwater bacterium with stream-lined genome.</title>
        <authorList>
            <person name="Hahn M."/>
            <person name="Schmidt J."/>
            <person name="Taipale S.J."/>
            <person name="Doolittle W.F."/>
            <person name="Koll U."/>
        </authorList>
    </citation>
    <scope>NUCLEOTIDE SEQUENCE [LARGE SCALE GENOMIC DNA]</scope>
    <source>
        <strain evidence="1 2">MWH-Ta8</strain>
    </source>
</reference>
<evidence type="ECO:0000313" key="2">
    <source>
        <dbReference type="Proteomes" id="UP000067708"/>
    </source>
</evidence>
<dbReference type="STRING" id="529884.Rhola_00001120"/>
<evidence type="ECO:0000313" key="1">
    <source>
        <dbReference type="EMBL" id="AIC46942.1"/>
    </source>
</evidence>
<organism evidence="1 2">
    <name type="scientific">Rhodoluna lacicola</name>
    <dbReference type="NCBI Taxonomy" id="529884"/>
    <lineage>
        <taxon>Bacteria</taxon>
        <taxon>Bacillati</taxon>
        <taxon>Actinomycetota</taxon>
        <taxon>Actinomycetes</taxon>
        <taxon>Micrococcales</taxon>
        <taxon>Microbacteriaceae</taxon>
        <taxon>Luna cluster</taxon>
        <taxon>Luna-1 subcluster</taxon>
        <taxon>Rhodoluna</taxon>
    </lineage>
</organism>
<dbReference type="AlphaFoldDB" id="A0A060JEC8"/>
<dbReference type="OrthoDB" id="9992675at2"/>
<protein>
    <submittedName>
        <fullName evidence="1">Uncharacterized protein</fullName>
    </submittedName>
</protein>
<dbReference type="Proteomes" id="UP000067708">
    <property type="component" value="Chromosome"/>
</dbReference>
<proteinExistence type="predicted"/>
<keyword evidence="2" id="KW-1185">Reference proteome</keyword>
<name>A0A060JEC8_9MICO</name>
<gene>
    <name evidence="1" type="ORF">Rhola_00001120</name>
</gene>